<dbReference type="EMBL" id="FR872662">
    <property type="protein sequence ID" value="CCB92193.1"/>
    <property type="molecule type" value="Genomic_DNA"/>
</dbReference>
<sequence length="36" mass="4316">MPIIKKMAIEHIILIRLPPYTDHMMRAEIQRQTNNV</sequence>
<name>F8LFC5_9BACT</name>
<reference evidence="1" key="1">
    <citation type="submission" date="2011-05" db="EMBL/GenBank/DDBJ databases">
        <title>Unity in variety -- the pan-genome of the Chlamydiae.</title>
        <authorList>
            <person name="Collingro A."/>
            <person name="Tischler P."/>
            <person name="Weinmaier T."/>
            <person name="Penz T."/>
            <person name="Heinz E."/>
            <person name="Brunham R.C."/>
            <person name="Read T.D."/>
            <person name="Bavoil P.M."/>
            <person name="Sachse K."/>
            <person name="Kahane S."/>
            <person name="Friedman M.G."/>
            <person name="Rattei T."/>
            <person name="Myers G.S.A."/>
            <person name="Horn M."/>
        </authorList>
    </citation>
    <scope>NUCLEOTIDE SEQUENCE</scope>
    <source>
        <strain evidence="1">2032/99</strain>
    </source>
</reference>
<accession>F8LFC5</accession>
<dbReference type="AlphaFoldDB" id="F8LFC5"/>
<organism evidence="1">
    <name type="scientific">Waddlia chondrophila 2032/99</name>
    <dbReference type="NCBI Taxonomy" id="765953"/>
    <lineage>
        <taxon>Bacteria</taxon>
        <taxon>Pseudomonadati</taxon>
        <taxon>Chlamydiota</taxon>
        <taxon>Chlamydiia</taxon>
        <taxon>Parachlamydiales</taxon>
        <taxon>Waddliaceae</taxon>
        <taxon>Waddlia</taxon>
    </lineage>
</organism>
<evidence type="ECO:0000313" key="1">
    <source>
        <dbReference type="EMBL" id="CCB92193.1"/>
    </source>
</evidence>
<proteinExistence type="predicted"/>
<gene>
    <name evidence="1" type="ORF">WCH_CA13280</name>
</gene>
<protein>
    <submittedName>
        <fullName evidence="1">Uncharacterized protein</fullName>
    </submittedName>
</protein>